<dbReference type="EC" id="1.14.99.n4" evidence="6"/>
<evidence type="ECO:0000256" key="6">
    <source>
        <dbReference type="ARBA" id="ARBA00039084"/>
    </source>
</evidence>
<dbReference type="Proteomes" id="UP000631114">
    <property type="component" value="Unassembled WGS sequence"/>
</dbReference>
<dbReference type="GO" id="GO:0010436">
    <property type="term" value="F:carotenoid dioxygenase activity"/>
    <property type="evidence" value="ECO:0007669"/>
    <property type="project" value="TreeGrafter"/>
</dbReference>
<dbReference type="GO" id="GO:0009570">
    <property type="term" value="C:chloroplast stroma"/>
    <property type="evidence" value="ECO:0007669"/>
    <property type="project" value="TreeGrafter"/>
</dbReference>
<evidence type="ECO:0000256" key="3">
    <source>
        <dbReference type="ARBA" id="ARBA00022964"/>
    </source>
</evidence>
<keyword evidence="5 8" id="KW-0408">Iron</keyword>
<evidence type="ECO:0000256" key="2">
    <source>
        <dbReference type="ARBA" id="ARBA00022723"/>
    </source>
</evidence>
<evidence type="ECO:0000256" key="8">
    <source>
        <dbReference type="PIRSR" id="PIRSR604294-1"/>
    </source>
</evidence>
<dbReference type="PANTHER" id="PTHR10543:SF89">
    <property type="entry name" value="CAROTENOID 9,10(9',10')-CLEAVAGE DIOXYGENASE 1"/>
    <property type="match status" value="1"/>
</dbReference>
<evidence type="ECO:0000313" key="10">
    <source>
        <dbReference type="Proteomes" id="UP000631114"/>
    </source>
</evidence>
<evidence type="ECO:0000256" key="4">
    <source>
        <dbReference type="ARBA" id="ARBA00023002"/>
    </source>
</evidence>
<feature type="binding site" evidence="8">
    <location>
        <position position="277"/>
    </location>
    <ligand>
        <name>Fe cation</name>
        <dbReference type="ChEBI" id="CHEBI:24875"/>
        <note>catalytic</note>
    </ligand>
</feature>
<accession>A0A835H631</accession>
<sequence length="462" mass="52299">MAEDKESSIPEKGITGGLVKIDPKPQKGVSSWFLDLVEKLIVKFMYDASKPHHWLAGNFAPVIDETPPSHNLLVKGELPECLNGEFVRVGPNPKFTPVAGYHWFDGDGMVHAIRIKDGKATYVSRYVKTSRLKQEEYVGGAKFMKIGDLKGFFGLFMVNMQILRAKLKVLDVSYGTGTGNTALIYHHGKLLALSEADKPYVLQVLEDGDLQTLGMLDYDKRLTHSFTAHPKVDPFTGEMFTFGYSHAPPYCTYRVISKDGIMHDPVPITVSAPVMMHDFAITENYAVFMDLPLYFRPKEMVKEKKFIFTFDETKKARFGILPRYAKDELQIRWFELPNCFIFHNANAWEEENEIVLITCRLEKPDLDMVNGPVKDKLENFGNELYEMRFNLKTGLASQKKLSASAVDFPRVNESYTGRKSSVNVIDAKTMSPDPVAVVELPNRVPYGFHAFFVTEVCISDFS</sequence>
<evidence type="ECO:0000313" key="9">
    <source>
        <dbReference type="EMBL" id="KAF9592759.1"/>
    </source>
</evidence>
<keyword evidence="2 8" id="KW-0479">Metal-binding</keyword>
<comment type="catalytic activity">
    <reaction evidence="7">
        <text>all-trans-zeaxanthin + 2 O2 = 4,9-dimethyldodeca-2,4,6,8,10-pentaenedial + 2 (3R)-hydroxy-beta-ionone</text>
        <dbReference type="Rhea" id="RHEA:26393"/>
        <dbReference type="ChEBI" id="CHEBI:15379"/>
        <dbReference type="ChEBI" id="CHEBI:27547"/>
        <dbReference type="ChEBI" id="CHEBI:53171"/>
        <dbReference type="ChEBI" id="CHEBI:53173"/>
        <dbReference type="EC" id="1.14.99.n4"/>
    </reaction>
</comment>
<dbReference type="AlphaFoldDB" id="A0A835H631"/>
<feature type="binding site" evidence="8">
    <location>
        <position position="343"/>
    </location>
    <ligand>
        <name>Fe cation</name>
        <dbReference type="ChEBI" id="CHEBI:24875"/>
        <note>catalytic</note>
    </ligand>
</feature>
<dbReference type="GO" id="GO:0016121">
    <property type="term" value="P:carotene catabolic process"/>
    <property type="evidence" value="ECO:0007669"/>
    <property type="project" value="TreeGrafter"/>
</dbReference>
<name>A0A835H631_9MAGN</name>
<comment type="cofactor">
    <cofactor evidence="8">
        <name>Fe(2+)</name>
        <dbReference type="ChEBI" id="CHEBI:29033"/>
    </cofactor>
    <text evidence="8">Binds 1 Fe(2+) ion per subunit.</text>
</comment>
<gene>
    <name evidence="9" type="ORF">IFM89_017329</name>
</gene>
<dbReference type="OrthoDB" id="1069523at2759"/>
<proteinExistence type="inferred from homology"/>
<dbReference type="GO" id="GO:0046872">
    <property type="term" value="F:metal ion binding"/>
    <property type="evidence" value="ECO:0007669"/>
    <property type="project" value="UniProtKB-KW"/>
</dbReference>
<keyword evidence="4" id="KW-0560">Oxidoreductase</keyword>
<dbReference type="PANTHER" id="PTHR10543">
    <property type="entry name" value="BETA-CAROTENE DIOXYGENASE"/>
    <property type="match status" value="1"/>
</dbReference>
<reference evidence="9 10" key="1">
    <citation type="submission" date="2020-10" db="EMBL/GenBank/DDBJ databases">
        <title>The Coptis chinensis genome and diversification of protoberbering-type alkaloids.</title>
        <authorList>
            <person name="Wang B."/>
            <person name="Shu S."/>
            <person name="Song C."/>
            <person name="Liu Y."/>
        </authorList>
    </citation>
    <scope>NUCLEOTIDE SEQUENCE [LARGE SCALE GENOMIC DNA]</scope>
    <source>
        <strain evidence="9">HL-2020</strain>
        <tissue evidence="9">Leaf</tissue>
    </source>
</reference>
<keyword evidence="3" id="KW-0223">Dioxygenase</keyword>
<dbReference type="Pfam" id="PF03055">
    <property type="entry name" value="RPE65"/>
    <property type="match status" value="1"/>
</dbReference>
<evidence type="ECO:0000256" key="1">
    <source>
        <dbReference type="ARBA" id="ARBA00006787"/>
    </source>
</evidence>
<dbReference type="InterPro" id="IPR004294">
    <property type="entry name" value="Carotenoid_Oase"/>
</dbReference>
<organism evidence="9 10">
    <name type="scientific">Coptis chinensis</name>
    <dbReference type="NCBI Taxonomy" id="261450"/>
    <lineage>
        <taxon>Eukaryota</taxon>
        <taxon>Viridiplantae</taxon>
        <taxon>Streptophyta</taxon>
        <taxon>Embryophyta</taxon>
        <taxon>Tracheophyta</taxon>
        <taxon>Spermatophyta</taxon>
        <taxon>Magnoliopsida</taxon>
        <taxon>Ranunculales</taxon>
        <taxon>Ranunculaceae</taxon>
        <taxon>Coptidoideae</taxon>
        <taxon>Coptis</taxon>
    </lineage>
</organism>
<comment type="caution">
    <text evidence="9">The sequence shown here is derived from an EMBL/GenBank/DDBJ whole genome shotgun (WGS) entry which is preliminary data.</text>
</comment>
<keyword evidence="10" id="KW-1185">Reference proteome</keyword>
<comment type="similarity">
    <text evidence="1">Belongs to the carotenoid oxygenase family.</text>
</comment>
<dbReference type="EMBL" id="JADFTS010000008">
    <property type="protein sequence ID" value="KAF9592759.1"/>
    <property type="molecule type" value="Genomic_DNA"/>
</dbReference>
<evidence type="ECO:0000256" key="7">
    <source>
        <dbReference type="ARBA" id="ARBA00048709"/>
    </source>
</evidence>
<feature type="binding site" evidence="8">
    <location>
        <position position="229"/>
    </location>
    <ligand>
        <name>Fe cation</name>
        <dbReference type="ChEBI" id="CHEBI:24875"/>
        <note>catalytic</note>
    </ligand>
</feature>
<protein>
    <recommendedName>
        <fullName evidence="6">carotenoid 9,10-dioxygenase</fullName>
        <ecNumber evidence="6">1.14.99.n4</ecNumber>
    </recommendedName>
</protein>
<evidence type="ECO:0000256" key="5">
    <source>
        <dbReference type="ARBA" id="ARBA00023004"/>
    </source>
</evidence>